<gene>
    <name evidence="1" type="ORF">BO66DRAFT_226677</name>
</gene>
<name>A0ACD1GUA7_9EURO</name>
<reference evidence="1" key="1">
    <citation type="submission" date="2018-02" db="EMBL/GenBank/DDBJ databases">
        <title>The genomes of Aspergillus section Nigri reveals drivers in fungal speciation.</title>
        <authorList>
            <consortium name="DOE Joint Genome Institute"/>
            <person name="Vesth T.C."/>
            <person name="Nybo J."/>
            <person name="Theobald S."/>
            <person name="Brandl J."/>
            <person name="Frisvad J.C."/>
            <person name="Nielsen K.F."/>
            <person name="Lyhne E.K."/>
            <person name="Kogle M.E."/>
            <person name="Kuo A."/>
            <person name="Riley R."/>
            <person name="Clum A."/>
            <person name="Nolan M."/>
            <person name="Lipzen A."/>
            <person name="Salamov A."/>
            <person name="Henrissat B."/>
            <person name="Wiebenga A."/>
            <person name="De vries R.P."/>
            <person name="Grigoriev I.V."/>
            <person name="Mortensen U.H."/>
            <person name="Andersen M.R."/>
            <person name="Baker S.E."/>
        </authorList>
    </citation>
    <scope>NUCLEOTIDE SEQUENCE</scope>
    <source>
        <strain evidence="1">CBS 121060</strain>
    </source>
</reference>
<evidence type="ECO:0000313" key="1">
    <source>
        <dbReference type="EMBL" id="RAH64943.1"/>
    </source>
</evidence>
<protein>
    <submittedName>
        <fullName evidence="1">Uncharacterized protein</fullName>
    </submittedName>
</protein>
<proteinExistence type="predicted"/>
<keyword evidence="2" id="KW-1185">Reference proteome</keyword>
<dbReference type="Proteomes" id="UP000249661">
    <property type="component" value="Unassembled WGS sequence"/>
</dbReference>
<accession>A0ACD1GUA7</accession>
<dbReference type="EMBL" id="KZ825002">
    <property type="protein sequence ID" value="RAH64943.1"/>
    <property type="molecule type" value="Genomic_DNA"/>
</dbReference>
<evidence type="ECO:0000313" key="2">
    <source>
        <dbReference type="Proteomes" id="UP000249661"/>
    </source>
</evidence>
<sequence length="178" mass="20873">MTRNENSMTGYDAFCPEACDLRIFLFYLCWDPIIKVIMMKNSLHLHLDSFHRDSFFFSVFSCLLGPLSLKPYIFSMYTPLVWTGPYHFLLPSMARACFLFLVLDYMFSVRLTTTALRNSKYTTTFYSFVSCVGLCMCTFTRILFLELRVVSEVCWCRYDGHDWIGVLAGCHWPLRGRM</sequence>
<organism evidence="1 2">
    <name type="scientific">Aspergillus aculeatinus CBS 121060</name>
    <dbReference type="NCBI Taxonomy" id="1448322"/>
    <lineage>
        <taxon>Eukaryota</taxon>
        <taxon>Fungi</taxon>
        <taxon>Dikarya</taxon>
        <taxon>Ascomycota</taxon>
        <taxon>Pezizomycotina</taxon>
        <taxon>Eurotiomycetes</taxon>
        <taxon>Eurotiomycetidae</taxon>
        <taxon>Eurotiales</taxon>
        <taxon>Aspergillaceae</taxon>
        <taxon>Aspergillus</taxon>
        <taxon>Aspergillus subgen. Circumdati</taxon>
    </lineage>
</organism>